<protein>
    <recommendedName>
        <fullName evidence="1">Replication-associated protein ORF2/G2P domain-containing protein</fullName>
    </recommendedName>
</protein>
<evidence type="ECO:0000259" key="1">
    <source>
        <dbReference type="Pfam" id="PF23343"/>
    </source>
</evidence>
<dbReference type="Proteomes" id="UP000196293">
    <property type="component" value="Unassembled WGS sequence"/>
</dbReference>
<accession>A0A1Y4PWZ4</accession>
<dbReference type="AlphaFoldDB" id="A0A1Y4PWZ4"/>
<dbReference type="InterPro" id="IPR056906">
    <property type="entry name" value="ORF2/G2P_dom"/>
</dbReference>
<feature type="domain" description="Replication-associated protein ORF2/G2P" evidence="1">
    <location>
        <begin position="92"/>
        <end position="193"/>
    </location>
</feature>
<dbReference type="EMBL" id="NFLZ01000046">
    <property type="protein sequence ID" value="OUQ74344.1"/>
    <property type="molecule type" value="Genomic_DNA"/>
</dbReference>
<dbReference type="GeneID" id="78204028"/>
<dbReference type="RefSeq" id="WP_087176907.1">
    <property type="nucleotide sequence ID" value="NZ_NFKZ01000051.1"/>
</dbReference>
<name>A0A1Y4PWZ4_9LACO</name>
<evidence type="ECO:0000313" key="5">
    <source>
        <dbReference type="Proteomes" id="UP000196293"/>
    </source>
</evidence>
<reference evidence="3" key="2">
    <citation type="journal article" date="2018" name="BMC Genomics">
        <title>Whole genome sequencing and function prediction of 133 gut anaerobes isolated from chicken caecum in pure cultures.</title>
        <authorList>
            <person name="Medvecky M."/>
            <person name="Cejkova D."/>
            <person name="Polansky O."/>
            <person name="Karasova D."/>
            <person name="Kubasova T."/>
            <person name="Cizek A."/>
            <person name="Rychlik I."/>
        </authorList>
    </citation>
    <scope>NUCLEOTIDE SEQUENCE</scope>
    <source>
        <strain evidence="3">An101</strain>
        <strain evidence="2">An115</strain>
    </source>
</reference>
<sequence length="307" mass="35211">MIHEEKKQINVEAFVTAHVYGDTIEMTTSLGGTPIMQKVSKDEMVNRVTGELKEIHHVTSRADPKNYESLRQTFKRLKRLIGANFKGGYSELWVTLTYKDSPMTDPNKLYSDFKRMIRRLRRLVGKYLAYIVIIEPQSSGSLHAHLLLKTLDGSRLYVANADLRKAWGQGFVNVKRLSDSDNVASYVMAYVSDIDLNNLEGKFSNDSNTKLTKRIVKGGRLGLYPVNMQIYRRSKRGIKEPIKLKGTKKLIKDKYNISDAMPSYYREMQIKQNNDKDPFVIETEYYSRKKAALLEAVAKINNAVTKK</sequence>
<organism evidence="3 4">
    <name type="scientific">Lactobacillus gallinarum</name>
    <dbReference type="NCBI Taxonomy" id="52242"/>
    <lineage>
        <taxon>Bacteria</taxon>
        <taxon>Bacillati</taxon>
        <taxon>Bacillota</taxon>
        <taxon>Bacilli</taxon>
        <taxon>Lactobacillales</taxon>
        <taxon>Lactobacillaceae</taxon>
        <taxon>Lactobacillus</taxon>
    </lineage>
</organism>
<comment type="caution">
    <text evidence="3">The sequence shown here is derived from an EMBL/GenBank/DDBJ whole genome shotgun (WGS) entry which is preliminary data.</text>
</comment>
<proteinExistence type="predicted"/>
<evidence type="ECO:0000313" key="3">
    <source>
        <dbReference type="EMBL" id="OUQ74344.1"/>
    </source>
</evidence>
<keyword evidence="5" id="KW-1185">Reference proteome</keyword>
<evidence type="ECO:0000313" key="2">
    <source>
        <dbReference type="EMBL" id="OUQ53989.1"/>
    </source>
</evidence>
<evidence type="ECO:0000313" key="4">
    <source>
        <dbReference type="Proteomes" id="UP000195859"/>
    </source>
</evidence>
<reference evidence="4 5" key="1">
    <citation type="submission" date="2017-04" db="EMBL/GenBank/DDBJ databases">
        <title>Function of individual gut microbiota members based on whole genome sequencing of pure cultures obtained from chicken caecum.</title>
        <authorList>
            <person name="Medvecky M."/>
            <person name="Cejkova D."/>
            <person name="Polansky O."/>
            <person name="Karasova D."/>
            <person name="Kubasova T."/>
            <person name="Cizek A."/>
            <person name="Rychlik I."/>
        </authorList>
    </citation>
    <scope>NUCLEOTIDE SEQUENCE [LARGE SCALE GENOMIC DNA]</scope>
    <source>
        <strain evidence="4">An101</strain>
        <strain evidence="5">An115</strain>
    </source>
</reference>
<dbReference type="Proteomes" id="UP000195859">
    <property type="component" value="Unassembled WGS sequence"/>
</dbReference>
<gene>
    <name evidence="3" type="ORF">B5E44_09955</name>
    <name evidence="2" type="ORF">B5E59_09850</name>
</gene>
<dbReference type="Pfam" id="PF23343">
    <property type="entry name" value="REP_ORF2-G2P"/>
    <property type="match status" value="1"/>
</dbReference>
<dbReference type="EMBL" id="NFLS01000046">
    <property type="protein sequence ID" value="OUQ53989.1"/>
    <property type="molecule type" value="Genomic_DNA"/>
</dbReference>